<evidence type="ECO:0000313" key="3">
    <source>
        <dbReference type="EMBL" id="PPK72358.1"/>
    </source>
</evidence>
<keyword evidence="2" id="KW-0812">Transmembrane</keyword>
<keyword evidence="4" id="KW-1185">Reference proteome</keyword>
<sequence length="96" mass="10623">MASIVVIISVLVVIVFLVAIAIGFQEASHIKQAPTITDEFVSELAARLAPMLRKELEEDSGINEIEPQNSKESSSNQNNIYDLTALISERKNVRVR</sequence>
<organism evidence="3 4">
    <name type="scientific">Methylobacter tundripaludum</name>
    <dbReference type="NCBI Taxonomy" id="173365"/>
    <lineage>
        <taxon>Bacteria</taxon>
        <taxon>Pseudomonadati</taxon>
        <taxon>Pseudomonadota</taxon>
        <taxon>Gammaproteobacteria</taxon>
        <taxon>Methylococcales</taxon>
        <taxon>Methylococcaceae</taxon>
        <taxon>Methylobacter</taxon>
    </lineage>
</organism>
<dbReference type="RefSeq" id="WP_104423150.1">
    <property type="nucleotide sequence ID" value="NZ_PTIY01000004.1"/>
</dbReference>
<feature type="transmembrane region" description="Helical" evidence="2">
    <location>
        <begin position="6"/>
        <end position="24"/>
    </location>
</feature>
<reference evidence="3 4" key="1">
    <citation type="submission" date="2018-02" db="EMBL/GenBank/DDBJ databases">
        <title>Subsurface microbial communities from deep shales in Ohio and West Virginia, USA.</title>
        <authorList>
            <person name="Wrighton K."/>
        </authorList>
    </citation>
    <scope>NUCLEOTIDE SEQUENCE [LARGE SCALE GENOMIC DNA]</scope>
    <source>
        <strain evidence="3 4">OWC-G53F</strain>
    </source>
</reference>
<evidence type="ECO:0000256" key="2">
    <source>
        <dbReference type="SAM" id="Phobius"/>
    </source>
</evidence>
<feature type="compositionally biased region" description="Low complexity" evidence="1">
    <location>
        <begin position="68"/>
        <end position="77"/>
    </location>
</feature>
<evidence type="ECO:0000313" key="4">
    <source>
        <dbReference type="Proteomes" id="UP000238071"/>
    </source>
</evidence>
<comment type="caution">
    <text evidence="3">The sequence shown here is derived from an EMBL/GenBank/DDBJ whole genome shotgun (WGS) entry which is preliminary data.</text>
</comment>
<name>A0A2S6H4D6_9GAMM</name>
<accession>A0A2S6H4D6</accession>
<dbReference type="Proteomes" id="UP000238071">
    <property type="component" value="Unassembled WGS sequence"/>
</dbReference>
<protein>
    <submittedName>
        <fullName evidence="3">Uncharacterized protein</fullName>
    </submittedName>
</protein>
<keyword evidence="2" id="KW-1133">Transmembrane helix</keyword>
<dbReference type="EMBL" id="PTIY01000004">
    <property type="protein sequence ID" value="PPK72358.1"/>
    <property type="molecule type" value="Genomic_DNA"/>
</dbReference>
<keyword evidence="2" id="KW-0472">Membrane</keyword>
<feature type="region of interest" description="Disordered" evidence="1">
    <location>
        <begin position="58"/>
        <end position="77"/>
    </location>
</feature>
<dbReference type="AlphaFoldDB" id="A0A2S6H4D6"/>
<evidence type="ECO:0000256" key="1">
    <source>
        <dbReference type="SAM" id="MobiDB-lite"/>
    </source>
</evidence>
<gene>
    <name evidence="3" type="ORF">B0F88_104152</name>
</gene>
<proteinExistence type="predicted"/>